<dbReference type="Gene3D" id="3.40.50.150">
    <property type="entry name" value="Vaccinia Virus protein VP39"/>
    <property type="match status" value="1"/>
</dbReference>
<proteinExistence type="predicted"/>
<evidence type="ECO:0000313" key="3">
    <source>
        <dbReference type="Proteomes" id="UP000637267"/>
    </source>
</evidence>
<dbReference type="InterPro" id="IPR052514">
    <property type="entry name" value="SAM-dependent_MTase"/>
</dbReference>
<accession>A0ABQ2PB87</accession>
<name>A0ABQ2PB87_9NEIS</name>
<sequence length="537" mass="59970">MPDNPALSGWSAYSCADEDGIIRECLRRISINVPLSYTFFEAGCADGLANNTHLLLLDGYRGIWIDSDKKKIFEMTGALGQAVFEKLWITDAIIASGSANLLGQRAKRFLGEESIDFLSFDLDGNDWHILPTLLEQLSPKLVCVKYNAKFPPPTRLVMRYNENLSSAYNDYFGASLQSWVDQLIPRGYTLVCCSLFGVHAFFVRNDLLNSFTLYSPESLYQPHRCALPEHSQTYAPTLCWAKQVLENIEVDQARFVPARQGAITIDFAIHIGVDQFISGDIARDGIWEPFETQVFSRLCKPKDIVLDLGANIGWYSVLAAGLVGDAGRVLAFEPDERNARLLEMNAAISDAHGVIDIYRRAVGERESEALFYRSETNLGDHRLFSDGSSRQTSSVSVTTLDVFFSLVHTRLPDIVKSDTQGSEAKIFMGAQKLFASGWRPVMILEFWPFGLTQSGDDPLTFWEQLVCLGYKTFEVFENNPQLVPISVDRISRRLETDISPSSGGFINLLCIPENSDRLALVSDLVNQGVHSHTNSNE</sequence>
<feature type="domain" description="Methyltransferase FkbM" evidence="1">
    <location>
        <begin position="307"/>
        <end position="452"/>
    </location>
</feature>
<organism evidence="2 3">
    <name type="scientific">Silvimonas iriomotensis</name>
    <dbReference type="NCBI Taxonomy" id="449662"/>
    <lineage>
        <taxon>Bacteria</taxon>
        <taxon>Pseudomonadati</taxon>
        <taxon>Pseudomonadota</taxon>
        <taxon>Betaproteobacteria</taxon>
        <taxon>Neisseriales</taxon>
        <taxon>Chitinibacteraceae</taxon>
        <taxon>Silvimonas</taxon>
    </lineage>
</organism>
<dbReference type="SUPFAM" id="SSF53335">
    <property type="entry name" value="S-adenosyl-L-methionine-dependent methyltransferases"/>
    <property type="match status" value="1"/>
</dbReference>
<protein>
    <recommendedName>
        <fullName evidence="1">Methyltransferase FkbM domain-containing protein</fullName>
    </recommendedName>
</protein>
<dbReference type="Pfam" id="PF05050">
    <property type="entry name" value="Methyltransf_21"/>
    <property type="match status" value="1"/>
</dbReference>
<keyword evidence="3" id="KW-1185">Reference proteome</keyword>
<dbReference type="NCBIfam" id="TIGR01444">
    <property type="entry name" value="fkbM_fam"/>
    <property type="match status" value="1"/>
</dbReference>
<gene>
    <name evidence="2" type="ORF">GCM10010970_26380</name>
</gene>
<dbReference type="Proteomes" id="UP000637267">
    <property type="component" value="Unassembled WGS sequence"/>
</dbReference>
<comment type="caution">
    <text evidence="2">The sequence shown here is derived from an EMBL/GenBank/DDBJ whole genome shotgun (WGS) entry which is preliminary data.</text>
</comment>
<evidence type="ECO:0000313" key="2">
    <source>
        <dbReference type="EMBL" id="GGP22636.1"/>
    </source>
</evidence>
<dbReference type="InterPro" id="IPR029063">
    <property type="entry name" value="SAM-dependent_MTases_sf"/>
</dbReference>
<dbReference type="PANTHER" id="PTHR34203">
    <property type="entry name" value="METHYLTRANSFERASE, FKBM FAMILY PROTEIN"/>
    <property type="match status" value="1"/>
</dbReference>
<dbReference type="PANTHER" id="PTHR34203:SF15">
    <property type="entry name" value="SLL1173 PROTEIN"/>
    <property type="match status" value="1"/>
</dbReference>
<dbReference type="InterPro" id="IPR006342">
    <property type="entry name" value="FkbM_mtfrase"/>
</dbReference>
<dbReference type="EMBL" id="BMLX01000003">
    <property type="protein sequence ID" value="GGP22636.1"/>
    <property type="molecule type" value="Genomic_DNA"/>
</dbReference>
<reference evidence="3" key="1">
    <citation type="journal article" date="2019" name="Int. J. Syst. Evol. Microbiol.">
        <title>The Global Catalogue of Microorganisms (GCM) 10K type strain sequencing project: providing services to taxonomists for standard genome sequencing and annotation.</title>
        <authorList>
            <consortium name="The Broad Institute Genomics Platform"/>
            <consortium name="The Broad Institute Genome Sequencing Center for Infectious Disease"/>
            <person name="Wu L."/>
            <person name="Ma J."/>
        </authorList>
    </citation>
    <scope>NUCLEOTIDE SEQUENCE [LARGE SCALE GENOMIC DNA]</scope>
    <source>
        <strain evidence="3">CGMCC 1.8859</strain>
    </source>
</reference>
<evidence type="ECO:0000259" key="1">
    <source>
        <dbReference type="Pfam" id="PF05050"/>
    </source>
</evidence>